<evidence type="ECO:0000259" key="1">
    <source>
        <dbReference type="Pfam" id="PF20150"/>
    </source>
</evidence>
<name>A0AAD9AIM9_9PEZI</name>
<accession>A0AAD9AIM9</accession>
<evidence type="ECO:0000313" key="2">
    <source>
        <dbReference type="EMBL" id="KAK1847570.1"/>
    </source>
</evidence>
<dbReference type="InterPro" id="IPR045518">
    <property type="entry name" value="2EXR"/>
</dbReference>
<gene>
    <name evidence="2" type="ORF">CCHR01_09783</name>
</gene>
<reference evidence="2" key="1">
    <citation type="submission" date="2023-01" db="EMBL/GenBank/DDBJ databases">
        <title>Colletotrichum chrysophilum M932 genome sequence.</title>
        <authorList>
            <person name="Baroncelli R."/>
        </authorList>
    </citation>
    <scope>NUCLEOTIDE SEQUENCE</scope>
    <source>
        <strain evidence="2">M932</strain>
    </source>
</reference>
<protein>
    <recommendedName>
        <fullName evidence="1">2EXR domain-containing protein</fullName>
    </recommendedName>
</protein>
<comment type="caution">
    <text evidence="2">The sequence shown here is derived from an EMBL/GenBank/DDBJ whole genome shotgun (WGS) entry which is preliminary data.</text>
</comment>
<dbReference type="PANTHER" id="PTHR35910:SF6">
    <property type="entry name" value="2EXR DOMAIN-CONTAINING PROTEIN"/>
    <property type="match status" value="1"/>
</dbReference>
<evidence type="ECO:0000313" key="3">
    <source>
        <dbReference type="Proteomes" id="UP001243330"/>
    </source>
</evidence>
<proteinExistence type="predicted"/>
<dbReference type="PANTHER" id="PTHR35910">
    <property type="entry name" value="2EXR DOMAIN-CONTAINING PROTEIN"/>
    <property type="match status" value="1"/>
</dbReference>
<dbReference type="Proteomes" id="UP001243330">
    <property type="component" value="Unassembled WGS sequence"/>
</dbReference>
<dbReference type="Pfam" id="PF20150">
    <property type="entry name" value="2EXR"/>
    <property type="match status" value="1"/>
</dbReference>
<sequence>MASEMLATTEPKFEHFNRLPAELRQMIWLYALDEAGNMVTCLPAADPNLYQRKNPAASAVNRESRAAFLRVYEPIHDTSNLVPEHAPACAYLNPRIDSLLLGDYGVPGLTGYAPVCPPRLSEPHAKMIREVRLQQRDLKVFSINRGVGAWTQIACTLHTGPAGLVHECHLRVADLIYPNLDTIWITSSYSRIFFPQNYPGWNRGLTFRYCVRSGEVYVQRIRQEDYEEGLRVYRTPQDPALLSVVRVDIVRDGGFGGGGEGWHRINVIGRYHDLNAVWEFIVHYIDCRLSHLA</sequence>
<dbReference type="AlphaFoldDB" id="A0AAD9AIM9"/>
<organism evidence="2 3">
    <name type="scientific">Colletotrichum chrysophilum</name>
    <dbReference type="NCBI Taxonomy" id="1836956"/>
    <lineage>
        <taxon>Eukaryota</taxon>
        <taxon>Fungi</taxon>
        <taxon>Dikarya</taxon>
        <taxon>Ascomycota</taxon>
        <taxon>Pezizomycotina</taxon>
        <taxon>Sordariomycetes</taxon>
        <taxon>Hypocreomycetidae</taxon>
        <taxon>Glomerellales</taxon>
        <taxon>Glomerellaceae</taxon>
        <taxon>Colletotrichum</taxon>
        <taxon>Colletotrichum gloeosporioides species complex</taxon>
    </lineage>
</organism>
<dbReference type="EMBL" id="JAQOWY010000198">
    <property type="protein sequence ID" value="KAK1847570.1"/>
    <property type="molecule type" value="Genomic_DNA"/>
</dbReference>
<keyword evidence="3" id="KW-1185">Reference proteome</keyword>
<feature type="domain" description="2EXR" evidence="1">
    <location>
        <begin position="13"/>
        <end position="99"/>
    </location>
</feature>